<evidence type="ECO:0000313" key="2">
    <source>
        <dbReference type="Proteomes" id="UP001320706"/>
    </source>
</evidence>
<gene>
    <name evidence="1" type="ORF">M8818_004066</name>
</gene>
<sequence>MLTFTALALASTALLCGTTTEAKSIPRRNLPWNSNPLKAKTALLSRNTIPESFINATRGDPSTVALHIDTSDLSARNDTAPYLYGLMHEDINHSGDGGIYGELLTNRAFQGSNVVYGTLPEFSGSLIVGSENPIVPWDPVITGWGAIGDGVRLTLDKLHPLSDALTTALQVDIPLNATGEVGIQNFGWWGIDVRPQQYNASFYALQNYPRNPNDTATTFTLSLRSNLTGEVFASTQIPDTHLPYINYTQYSAHLYPNVTAPDSNNTFAITMDGAANAGKTFYFDLVSLFGETFKNRPNGLRKDIAEAFYEMKPTFLRCPGGNNLEGVSPQTRWDWKKTIGPLINRPGRPGDWSYENTLGLGLMEYLEWCEDMEIEPVLAVYSGFSLDVYGQSGPSYPPDQMQEIVDDALNELEFCMGDTSTYWGSLRAQYGHPEPFNIKFVEIGNEDWFSTTYPYRWAAMYNGLKAVYPNITYISTAYNENTLYNISIPAGEMWDTHHYEEPSYFLENFDFYDNWQEATNNTGVGVLLGEYSAIQIDTYSGVVNYSFPADVHIFYPSLVSAIAEGTYALGAERNPNTVKMSSYAPSLQNQNWFNWTPDMITFDANWNHTVRSVSYWQQWLFAHYRGTQTLPVTNTQGDFNPLFWVASIDVPKNQIYLKVINTLNASVPLSVDITTTCSGVNGTMITADSLDAHNTIENPNAVTPKSFTLDANQSGNGTFSWDVPKWSITVLQFDL</sequence>
<evidence type="ECO:0000313" key="1">
    <source>
        <dbReference type="EMBL" id="KAK8208028.1"/>
    </source>
</evidence>
<comment type="caution">
    <text evidence="1">The sequence shown here is derived from an EMBL/GenBank/DDBJ whole genome shotgun (WGS) entry which is preliminary data.</text>
</comment>
<proteinExistence type="predicted"/>
<protein>
    <submittedName>
        <fullName evidence="1">Uncharacterized protein</fullName>
    </submittedName>
</protein>
<dbReference type="EMBL" id="JAMKPW020000019">
    <property type="protein sequence ID" value="KAK8208028.1"/>
    <property type="molecule type" value="Genomic_DNA"/>
</dbReference>
<name>A0ACC3SDI4_9PEZI</name>
<organism evidence="1 2">
    <name type="scientific">Zalaria obscura</name>
    <dbReference type="NCBI Taxonomy" id="2024903"/>
    <lineage>
        <taxon>Eukaryota</taxon>
        <taxon>Fungi</taxon>
        <taxon>Dikarya</taxon>
        <taxon>Ascomycota</taxon>
        <taxon>Pezizomycotina</taxon>
        <taxon>Dothideomycetes</taxon>
        <taxon>Dothideomycetidae</taxon>
        <taxon>Dothideales</taxon>
        <taxon>Zalariaceae</taxon>
        <taxon>Zalaria</taxon>
    </lineage>
</organism>
<keyword evidence="2" id="KW-1185">Reference proteome</keyword>
<dbReference type="Proteomes" id="UP001320706">
    <property type="component" value="Unassembled WGS sequence"/>
</dbReference>
<reference evidence="1" key="1">
    <citation type="submission" date="2024-02" db="EMBL/GenBank/DDBJ databases">
        <title>Metagenome Assembled Genome of Zalaria obscura JY119.</title>
        <authorList>
            <person name="Vighnesh L."/>
            <person name="Jagadeeshwari U."/>
            <person name="Venkata Ramana C."/>
            <person name="Sasikala C."/>
        </authorList>
    </citation>
    <scope>NUCLEOTIDE SEQUENCE</scope>
    <source>
        <strain evidence="1">JY119</strain>
    </source>
</reference>
<accession>A0ACC3SDI4</accession>